<organism evidence="8 9">
    <name type="scientific">Colletotrichum trifolii</name>
    <dbReference type="NCBI Taxonomy" id="5466"/>
    <lineage>
        <taxon>Eukaryota</taxon>
        <taxon>Fungi</taxon>
        <taxon>Dikarya</taxon>
        <taxon>Ascomycota</taxon>
        <taxon>Pezizomycotina</taxon>
        <taxon>Sordariomycetes</taxon>
        <taxon>Hypocreomycetidae</taxon>
        <taxon>Glomerellales</taxon>
        <taxon>Glomerellaceae</taxon>
        <taxon>Colletotrichum</taxon>
        <taxon>Colletotrichum orbiculare species complex</taxon>
    </lineage>
</organism>
<feature type="transmembrane region" description="Helical" evidence="6">
    <location>
        <begin position="86"/>
        <end position="107"/>
    </location>
</feature>
<sequence>MPRLPDEVEAEHLMSADLSDPDGLPADSPTPAAFQAFHTRPKWSRSASGWGTARAAVGGGMGGMLWAAGLRVNDVLLRFQVRSPRAVIFLLAGLKFSFTTTATLLMIPVLRLIEDAICHKHYGVPVSEPIPEMKCKADEVQKSMAWLFGWQSLLAAVVNMIVAFPYGTLSDRIGRKACLLLAFLGTILSFAWAPVMLGFFPHLHIYFLCAGIVFTFVGGGIIVLFNNVYAMAADVSTETDRASNFVCLSVGAVVGGLVGPLSAGFLMERYGPWVPIRLVFVLSPLVFLTVVLLPETLRQRQHPQHRPQQHQQHHSQQHHSQQHHSQQHHSQQRQKPLDALPLADAVREAFRTGLRELHTSAGMLRDRNVLLCLAPSLVAHALASSQHMTLSQFVSKHFGWTLAQTSFLLSPLGFLHLGILAVLPRLSRTLLSPTGRFRCTGWGKDALLAKVSFLVMALGTLVMGCSWEIVVFVAGLTIATLGSASGPLTRAIVTEFVDAEQTSRLYALTSMVETLGSPLGGPVLAWAFSVGLERKGALKGLPYLYVSMLAALTCCALMFVREPRKKGPIHLGGDDAGIEGLDYESGAED</sequence>
<dbReference type="GO" id="GO:0022857">
    <property type="term" value="F:transmembrane transporter activity"/>
    <property type="evidence" value="ECO:0007669"/>
    <property type="project" value="InterPro"/>
</dbReference>
<evidence type="ECO:0000259" key="7">
    <source>
        <dbReference type="PROSITE" id="PS50850"/>
    </source>
</evidence>
<feature type="transmembrane region" description="Helical" evidence="6">
    <location>
        <begin position="505"/>
        <end position="528"/>
    </location>
</feature>
<feature type="transmembrane region" description="Helical" evidence="6">
    <location>
        <begin position="369"/>
        <end position="387"/>
    </location>
</feature>
<dbReference type="PANTHER" id="PTHR23507:SF1">
    <property type="entry name" value="FI18259P1-RELATED"/>
    <property type="match status" value="1"/>
</dbReference>
<feature type="transmembrane region" description="Helical" evidence="6">
    <location>
        <begin position="205"/>
        <end position="225"/>
    </location>
</feature>
<dbReference type="Pfam" id="PF07690">
    <property type="entry name" value="MFS_1"/>
    <property type="match status" value="1"/>
</dbReference>
<evidence type="ECO:0000256" key="5">
    <source>
        <dbReference type="SAM" id="MobiDB-lite"/>
    </source>
</evidence>
<evidence type="ECO:0000313" key="8">
    <source>
        <dbReference type="EMBL" id="TDZ32716.1"/>
    </source>
</evidence>
<feature type="compositionally biased region" description="Basic residues" evidence="5">
    <location>
        <begin position="299"/>
        <end position="332"/>
    </location>
</feature>
<comment type="caution">
    <text evidence="8">The sequence shown here is derived from an EMBL/GenBank/DDBJ whole genome shotgun (WGS) entry which is preliminary data.</text>
</comment>
<dbReference type="AlphaFoldDB" id="A0A4R8Q7L4"/>
<evidence type="ECO:0000256" key="3">
    <source>
        <dbReference type="ARBA" id="ARBA00022989"/>
    </source>
</evidence>
<feature type="transmembrane region" description="Helical" evidence="6">
    <location>
        <begin position="148"/>
        <end position="166"/>
    </location>
</feature>
<feature type="domain" description="Major facilitator superfamily (MFS) profile" evidence="7">
    <location>
        <begin position="85"/>
        <end position="565"/>
    </location>
</feature>
<evidence type="ECO:0000256" key="2">
    <source>
        <dbReference type="ARBA" id="ARBA00022692"/>
    </source>
</evidence>
<evidence type="ECO:0000256" key="4">
    <source>
        <dbReference type="ARBA" id="ARBA00023136"/>
    </source>
</evidence>
<dbReference type="InterPro" id="IPR020846">
    <property type="entry name" value="MFS_dom"/>
</dbReference>
<feature type="transmembrane region" description="Helical" evidence="6">
    <location>
        <begin position="469"/>
        <end position="493"/>
    </location>
</feature>
<feature type="transmembrane region" description="Helical" evidence="6">
    <location>
        <begin position="245"/>
        <end position="267"/>
    </location>
</feature>
<gene>
    <name evidence="8" type="primary">atnC-0</name>
    <name evidence="8" type="ORF">CTRI78_v011743</name>
</gene>
<feature type="region of interest" description="Disordered" evidence="5">
    <location>
        <begin position="299"/>
        <end position="336"/>
    </location>
</feature>
<dbReference type="GO" id="GO:0016020">
    <property type="term" value="C:membrane"/>
    <property type="evidence" value="ECO:0007669"/>
    <property type="project" value="UniProtKB-SubCell"/>
</dbReference>
<dbReference type="Proteomes" id="UP000295703">
    <property type="component" value="Unassembled WGS sequence"/>
</dbReference>
<dbReference type="SUPFAM" id="SSF103473">
    <property type="entry name" value="MFS general substrate transporter"/>
    <property type="match status" value="1"/>
</dbReference>
<dbReference type="InterPro" id="IPR011701">
    <property type="entry name" value="MFS"/>
</dbReference>
<dbReference type="PANTHER" id="PTHR23507">
    <property type="entry name" value="ZGC:174356"/>
    <property type="match status" value="1"/>
</dbReference>
<protein>
    <submittedName>
        <fullName evidence="8">MFS efflux pump atnC</fullName>
    </submittedName>
</protein>
<proteinExistence type="predicted"/>
<comment type="subcellular location">
    <subcellularLocation>
        <location evidence="1">Membrane</location>
        <topology evidence="1">Multi-pass membrane protein</topology>
    </subcellularLocation>
</comment>
<dbReference type="InterPro" id="IPR036259">
    <property type="entry name" value="MFS_trans_sf"/>
</dbReference>
<dbReference type="EMBL" id="RYZW01000509">
    <property type="protein sequence ID" value="TDZ32716.1"/>
    <property type="molecule type" value="Genomic_DNA"/>
</dbReference>
<keyword evidence="2 6" id="KW-0812">Transmembrane</keyword>
<evidence type="ECO:0000256" key="6">
    <source>
        <dbReference type="SAM" id="Phobius"/>
    </source>
</evidence>
<evidence type="ECO:0000256" key="1">
    <source>
        <dbReference type="ARBA" id="ARBA00004141"/>
    </source>
</evidence>
<evidence type="ECO:0000313" key="9">
    <source>
        <dbReference type="Proteomes" id="UP000295703"/>
    </source>
</evidence>
<keyword evidence="3 6" id="KW-1133">Transmembrane helix</keyword>
<feature type="transmembrane region" description="Helical" evidence="6">
    <location>
        <begin position="178"/>
        <end position="199"/>
    </location>
</feature>
<accession>A0A4R8Q7L4</accession>
<feature type="transmembrane region" description="Helical" evidence="6">
    <location>
        <begin position="540"/>
        <end position="560"/>
    </location>
</feature>
<keyword evidence="4 6" id="KW-0472">Membrane</keyword>
<name>A0A4R8Q7L4_COLTR</name>
<dbReference type="Gene3D" id="1.20.1250.20">
    <property type="entry name" value="MFS general substrate transporter like domains"/>
    <property type="match status" value="1"/>
</dbReference>
<keyword evidence="9" id="KW-1185">Reference proteome</keyword>
<feature type="transmembrane region" description="Helical" evidence="6">
    <location>
        <begin position="447"/>
        <end position="463"/>
    </location>
</feature>
<feature type="transmembrane region" description="Helical" evidence="6">
    <location>
        <begin position="273"/>
        <end position="293"/>
    </location>
</feature>
<dbReference type="PROSITE" id="PS50850">
    <property type="entry name" value="MFS"/>
    <property type="match status" value="1"/>
</dbReference>
<reference evidence="8 9" key="1">
    <citation type="submission" date="2018-12" db="EMBL/GenBank/DDBJ databases">
        <title>Genome sequence and assembly of Colletotrichum trifolii.</title>
        <authorList>
            <person name="Gan P."/>
            <person name="Shirasu K."/>
        </authorList>
    </citation>
    <scope>NUCLEOTIDE SEQUENCE [LARGE SCALE GENOMIC DNA]</scope>
    <source>
        <strain evidence="8 9">543-2</strain>
    </source>
</reference>
<feature type="transmembrane region" description="Helical" evidence="6">
    <location>
        <begin position="407"/>
        <end position="426"/>
    </location>
</feature>